<dbReference type="RefSeq" id="WP_344098717.1">
    <property type="nucleotide sequence ID" value="NZ_BAAANL010000001.1"/>
</dbReference>
<reference evidence="4" key="1">
    <citation type="journal article" date="2019" name="Int. J. Syst. Evol. Microbiol.">
        <title>The Global Catalogue of Microorganisms (GCM) 10K type strain sequencing project: providing services to taxonomists for standard genome sequencing and annotation.</title>
        <authorList>
            <consortium name="The Broad Institute Genomics Platform"/>
            <consortium name="The Broad Institute Genome Sequencing Center for Infectious Disease"/>
            <person name="Wu L."/>
            <person name="Ma J."/>
        </authorList>
    </citation>
    <scope>NUCLEOTIDE SEQUENCE [LARGE SCALE GENOMIC DNA]</scope>
    <source>
        <strain evidence="4">JCM 14326</strain>
    </source>
</reference>
<comment type="caution">
    <text evidence="3">The sequence shown here is derived from an EMBL/GenBank/DDBJ whole genome shotgun (WGS) entry which is preliminary data.</text>
</comment>
<sequence>MDFTGPALAGTGKNGQRIRGCDLNDGPQPLDWHVCQSYHMFMAMRRTTVYLDDADLQELKATAAARGVSEAELIREGVRLAVNRNRVWDEPMDLPTVSSGDPTWASRADDELGESGFGAW</sequence>
<proteinExistence type="predicted"/>
<gene>
    <name evidence="3" type="ORF">GCM10009751_01100</name>
</gene>
<organism evidence="3 4">
    <name type="scientific">Myceligenerans crystallogenes</name>
    <dbReference type="NCBI Taxonomy" id="316335"/>
    <lineage>
        <taxon>Bacteria</taxon>
        <taxon>Bacillati</taxon>
        <taxon>Actinomycetota</taxon>
        <taxon>Actinomycetes</taxon>
        <taxon>Micrococcales</taxon>
        <taxon>Promicromonosporaceae</taxon>
        <taxon>Myceligenerans</taxon>
    </lineage>
</organism>
<dbReference type="InterPro" id="IPR013321">
    <property type="entry name" value="Arc_rbn_hlx_hlx"/>
</dbReference>
<dbReference type="EMBL" id="BAAANL010000001">
    <property type="protein sequence ID" value="GAA1848770.1"/>
    <property type="molecule type" value="Genomic_DNA"/>
</dbReference>
<evidence type="ECO:0000313" key="3">
    <source>
        <dbReference type="EMBL" id="GAA1848770.1"/>
    </source>
</evidence>
<evidence type="ECO:0000256" key="1">
    <source>
        <dbReference type="SAM" id="MobiDB-lite"/>
    </source>
</evidence>
<keyword evidence="4" id="KW-1185">Reference proteome</keyword>
<protein>
    <recommendedName>
        <fullName evidence="2">Ribbon-helix-helix protein CopG domain-containing protein</fullName>
    </recommendedName>
</protein>
<dbReference type="CDD" id="cd21631">
    <property type="entry name" value="RHH_CopG_NikR-like"/>
    <property type="match status" value="1"/>
</dbReference>
<dbReference type="Pfam" id="PF01402">
    <property type="entry name" value="RHH_1"/>
    <property type="match status" value="1"/>
</dbReference>
<feature type="region of interest" description="Disordered" evidence="1">
    <location>
        <begin position="91"/>
        <end position="120"/>
    </location>
</feature>
<dbReference type="Gene3D" id="1.10.1220.10">
    <property type="entry name" value="Met repressor-like"/>
    <property type="match status" value="1"/>
</dbReference>
<evidence type="ECO:0000313" key="4">
    <source>
        <dbReference type="Proteomes" id="UP001501094"/>
    </source>
</evidence>
<name>A0ABP4ZAF3_9MICO</name>
<feature type="domain" description="Ribbon-helix-helix protein CopG" evidence="2">
    <location>
        <begin position="45"/>
        <end position="84"/>
    </location>
</feature>
<evidence type="ECO:0000259" key="2">
    <source>
        <dbReference type="Pfam" id="PF01402"/>
    </source>
</evidence>
<dbReference type="SUPFAM" id="SSF47598">
    <property type="entry name" value="Ribbon-helix-helix"/>
    <property type="match status" value="1"/>
</dbReference>
<dbReference type="InterPro" id="IPR010985">
    <property type="entry name" value="Ribbon_hlx_hlx"/>
</dbReference>
<dbReference type="Proteomes" id="UP001501094">
    <property type="component" value="Unassembled WGS sequence"/>
</dbReference>
<dbReference type="InterPro" id="IPR002145">
    <property type="entry name" value="CopG"/>
</dbReference>
<accession>A0ABP4ZAF3</accession>